<protein>
    <recommendedName>
        <fullName evidence="5">THD domain-containing protein</fullName>
    </recommendedName>
</protein>
<dbReference type="AlphaFoldDB" id="A0A8S3YIH0"/>
<dbReference type="PANTHER" id="PTHR11471">
    <property type="entry name" value="TUMOR NECROSIS FACTOR FAMILY MEMBER"/>
    <property type="match status" value="1"/>
</dbReference>
<dbReference type="EMBL" id="CAJHNH020000302">
    <property type="protein sequence ID" value="CAG5116787.1"/>
    <property type="molecule type" value="Genomic_DNA"/>
</dbReference>
<dbReference type="GO" id="GO:0005164">
    <property type="term" value="F:tumor necrosis factor receptor binding"/>
    <property type="evidence" value="ECO:0007669"/>
    <property type="project" value="InterPro"/>
</dbReference>
<reference evidence="6" key="1">
    <citation type="submission" date="2021-04" db="EMBL/GenBank/DDBJ databases">
        <authorList>
            <consortium name="Molecular Ecology Group"/>
        </authorList>
    </citation>
    <scope>NUCLEOTIDE SEQUENCE</scope>
</reference>
<name>A0A8S3YIH0_9EUPU</name>
<dbReference type="PROSITE" id="PS50049">
    <property type="entry name" value="THD_2"/>
    <property type="match status" value="1"/>
</dbReference>
<comment type="caution">
    <text evidence="6">The sequence shown here is derived from an EMBL/GenBank/DDBJ whole genome shotgun (WGS) entry which is preliminary data.</text>
</comment>
<dbReference type="GO" id="GO:0006955">
    <property type="term" value="P:immune response"/>
    <property type="evidence" value="ECO:0007669"/>
    <property type="project" value="InterPro"/>
</dbReference>
<dbReference type="OrthoDB" id="5980568at2759"/>
<organism evidence="6 7">
    <name type="scientific">Candidula unifasciata</name>
    <dbReference type="NCBI Taxonomy" id="100452"/>
    <lineage>
        <taxon>Eukaryota</taxon>
        <taxon>Metazoa</taxon>
        <taxon>Spiralia</taxon>
        <taxon>Lophotrochozoa</taxon>
        <taxon>Mollusca</taxon>
        <taxon>Gastropoda</taxon>
        <taxon>Heterobranchia</taxon>
        <taxon>Euthyneura</taxon>
        <taxon>Panpulmonata</taxon>
        <taxon>Eupulmonata</taxon>
        <taxon>Stylommatophora</taxon>
        <taxon>Helicina</taxon>
        <taxon>Helicoidea</taxon>
        <taxon>Geomitridae</taxon>
        <taxon>Candidula</taxon>
    </lineage>
</organism>
<dbReference type="PANTHER" id="PTHR11471:SF13">
    <property type="entry name" value="TNF FAMILY PROFILE DOMAIN-CONTAINING PROTEIN"/>
    <property type="match status" value="1"/>
</dbReference>
<evidence type="ECO:0000313" key="7">
    <source>
        <dbReference type="Proteomes" id="UP000678393"/>
    </source>
</evidence>
<proteinExistence type="inferred from homology"/>
<feature type="domain" description="THD" evidence="5">
    <location>
        <begin position="22"/>
        <end position="173"/>
    </location>
</feature>
<evidence type="ECO:0000256" key="1">
    <source>
        <dbReference type="ARBA" id="ARBA00004370"/>
    </source>
</evidence>
<keyword evidence="7" id="KW-1185">Reference proteome</keyword>
<comment type="similarity">
    <text evidence="2">Belongs to the tumor necrosis factor family.</text>
</comment>
<sequence length="179" mass="19966">MFITLRNVSESVNVTQPKFRSVSAHVSFQSHVQSPDNNFAQSPELLSMAQPGGSVRESSRLHIDDLKVTSGRLHINAPGTYFVYSSMHFKPRVGTFGYKLWEHNISLNRENRPDETLAHSCHSCFTDCDREVHTSYTGGVFQLRHNDLVYVNVTSKDLVAFDGQASYLGLIMIASSDGA</sequence>
<keyword evidence="4" id="KW-0472">Membrane</keyword>
<dbReference type="SUPFAM" id="SSF49842">
    <property type="entry name" value="TNF-like"/>
    <property type="match status" value="1"/>
</dbReference>
<evidence type="ECO:0000259" key="5">
    <source>
        <dbReference type="PROSITE" id="PS50049"/>
    </source>
</evidence>
<dbReference type="Gene3D" id="2.60.120.40">
    <property type="match status" value="1"/>
</dbReference>
<evidence type="ECO:0000256" key="2">
    <source>
        <dbReference type="ARBA" id="ARBA00008670"/>
    </source>
</evidence>
<accession>A0A8S3YIH0</accession>
<comment type="subcellular location">
    <subcellularLocation>
        <location evidence="1">Membrane</location>
    </subcellularLocation>
</comment>
<evidence type="ECO:0000256" key="3">
    <source>
        <dbReference type="ARBA" id="ARBA00022514"/>
    </source>
</evidence>
<dbReference type="GO" id="GO:0016020">
    <property type="term" value="C:membrane"/>
    <property type="evidence" value="ECO:0007669"/>
    <property type="project" value="UniProtKB-SubCell"/>
</dbReference>
<dbReference type="InterPro" id="IPR006052">
    <property type="entry name" value="TNF_dom"/>
</dbReference>
<dbReference type="InterPro" id="IPR008983">
    <property type="entry name" value="Tumour_necrosis_fac-like_dom"/>
</dbReference>
<dbReference type="Proteomes" id="UP000678393">
    <property type="component" value="Unassembled WGS sequence"/>
</dbReference>
<dbReference type="GO" id="GO:0005125">
    <property type="term" value="F:cytokine activity"/>
    <property type="evidence" value="ECO:0007669"/>
    <property type="project" value="UniProtKB-KW"/>
</dbReference>
<gene>
    <name evidence="6" type="ORF">CUNI_LOCUS2345</name>
</gene>
<dbReference type="Pfam" id="PF00229">
    <property type="entry name" value="TNF"/>
    <property type="match status" value="1"/>
</dbReference>
<keyword evidence="3" id="KW-0202">Cytokine</keyword>
<dbReference type="GO" id="GO:0005615">
    <property type="term" value="C:extracellular space"/>
    <property type="evidence" value="ECO:0007669"/>
    <property type="project" value="UniProtKB-KW"/>
</dbReference>
<evidence type="ECO:0000313" key="6">
    <source>
        <dbReference type="EMBL" id="CAG5116787.1"/>
    </source>
</evidence>
<evidence type="ECO:0000256" key="4">
    <source>
        <dbReference type="ARBA" id="ARBA00023136"/>
    </source>
</evidence>